<organism evidence="13 14">
    <name type="scientific">Eeniella nana</name>
    <name type="common">Yeast</name>
    <name type="synonym">Brettanomyces nanus</name>
    <dbReference type="NCBI Taxonomy" id="13502"/>
    <lineage>
        <taxon>Eukaryota</taxon>
        <taxon>Fungi</taxon>
        <taxon>Dikarya</taxon>
        <taxon>Ascomycota</taxon>
        <taxon>Saccharomycotina</taxon>
        <taxon>Pichiomycetes</taxon>
        <taxon>Pichiales</taxon>
        <taxon>Pichiaceae</taxon>
        <taxon>Brettanomyces</taxon>
    </lineage>
</organism>
<dbReference type="InterPro" id="IPR002815">
    <property type="entry name" value="Spo11/TopoVI_A"/>
</dbReference>
<dbReference type="GO" id="GO:0046872">
    <property type="term" value="F:metal ion binding"/>
    <property type="evidence" value="ECO:0007669"/>
    <property type="project" value="UniProtKB-KW"/>
</dbReference>
<dbReference type="Gene3D" id="3.40.1360.10">
    <property type="match status" value="1"/>
</dbReference>
<dbReference type="GO" id="GO:0000706">
    <property type="term" value="P:meiotic DNA double-strand break processing"/>
    <property type="evidence" value="ECO:0007669"/>
    <property type="project" value="TreeGrafter"/>
</dbReference>
<evidence type="ECO:0000313" key="14">
    <source>
        <dbReference type="Proteomes" id="UP000662931"/>
    </source>
</evidence>
<feature type="domain" description="Topoisomerase 6 subunit A/Spo11 TOPRIM" evidence="12">
    <location>
        <begin position="132"/>
        <end position="202"/>
    </location>
</feature>
<dbReference type="InterPro" id="IPR036388">
    <property type="entry name" value="WH-like_DNA-bd_sf"/>
</dbReference>
<dbReference type="InterPro" id="IPR036078">
    <property type="entry name" value="Spo11/TopoVI_A_sf"/>
</dbReference>
<protein>
    <recommendedName>
        <fullName evidence="4">DNA topoisomerase (ATP-hydrolyzing)</fullName>
        <ecNumber evidence="4">5.6.2.2</ecNumber>
    </recommendedName>
</protein>
<dbReference type="Gene3D" id="1.10.10.10">
    <property type="entry name" value="Winged helix-like DNA-binding domain superfamily/Winged helix DNA-binding domain"/>
    <property type="match status" value="1"/>
</dbReference>
<name>A0A875RYI2_EENNA</name>
<keyword evidence="7 10" id="KW-0799">Topoisomerase</keyword>
<evidence type="ECO:0000259" key="11">
    <source>
        <dbReference type="Pfam" id="PF04406"/>
    </source>
</evidence>
<evidence type="ECO:0000256" key="1">
    <source>
        <dbReference type="ARBA" id="ARBA00000185"/>
    </source>
</evidence>
<dbReference type="RefSeq" id="XP_038777248.1">
    <property type="nucleotide sequence ID" value="XM_038921320.1"/>
</dbReference>
<dbReference type="GO" id="GO:0003918">
    <property type="term" value="F:DNA topoisomerase type II (double strand cut, ATP-hydrolyzing) activity"/>
    <property type="evidence" value="ECO:0007669"/>
    <property type="project" value="UniProtKB-UniRule"/>
</dbReference>
<evidence type="ECO:0000256" key="8">
    <source>
        <dbReference type="ARBA" id="ARBA00023125"/>
    </source>
</evidence>
<dbReference type="GO" id="GO:0005524">
    <property type="term" value="F:ATP binding"/>
    <property type="evidence" value="ECO:0007669"/>
    <property type="project" value="InterPro"/>
</dbReference>
<dbReference type="SUPFAM" id="SSF56726">
    <property type="entry name" value="DNA topoisomerase IV, alpha subunit"/>
    <property type="match status" value="1"/>
</dbReference>
<dbReference type="PANTHER" id="PTHR10848:SF0">
    <property type="entry name" value="MEIOTIC RECOMBINATION PROTEIN SPO11"/>
    <property type="match status" value="1"/>
</dbReference>
<evidence type="ECO:0000259" key="12">
    <source>
        <dbReference type="Pfam" id="PF21180"/>
    </source>
</evidence>
<gene>
    <name evidence="13" type="ORF">FOA43_000996</name>
</gene>
<feature type="domain" description="Spo11/DNA topoisomerase VI subunit A N-terminal" evidence="11">
    <location>
        <begin position="15"/>
        <end position="76"/>
    </location>
</feature>
<dbReference type="InterPro" id="IPR034136">
    <property type="entry name" value="TOPRIM_Topo6A/Spo11"/>
</dbReference>
<dbReference type="GO" id="GO:0042138">
    <property type="term" value="P:meiotic DNA double-strand break formation"/>
    <property type="evidence" value="ECO:0007669"/>
    <property type="project" value="TreeGrafter"/>
</dbReference>
<dbReference type="KEGG" id="bnn:FOA43_000996"/>
<dbReference type="PROSITE" id="PS52041">
    <property type="entry name" value="TOPO_IIB"/>
    <property type="match status" value="1"/>
</dbReference>
<dbReference type="EC" id="5.6.2.2" evidence="4"/>
<keyword evidence="5" id="KW-0479">Metal-binding</keyword>
<dbReference type="PANTHER" id="PTHR10848">
    <property type="entry name" value="MEIOTIC RECOMBINATION PROTEIN SPO11"/>
    <property type="match status" value="1"/>
</dbReference>
<dbReference type="GO" id="GO:0003677">
    <property type="term" value="F:DNA binding"/>
    <property type="evidence" value="ECO:0007669"/>
    <property type="project" value="UniProtKB-UniRule"/>
</dbReference>
<accession>A0A875RYI2</accession>
<evidence type="ECO:0000256" key="4">
    <source>
        <dbReference type="ARBA" id="ARBA00012895"/>
    </source>
</evidence>
<keyword evidence="6" id="KW-0460">Magnesium</keyword>
<sequence>MSVTFPSFDDKEALRFARYIKVMRILVDNLCSKTSITTKRQIYYSDVALFQNQRIVDEYVGNIVGCLGVNIESLGIMASQKGLVFGNLQFQYQGHKNINISEIDGATLIPLISLNSKSQDFKFSQEALFDEIIVVEKDSIFRSLCQALRGQRKLIVTAKGFPDRLTKVFVYFVCSHFSKVPVSCLVDSDVYGLLIYYEYKYSPAVQLSIGTGKRLKRETIAIRIGEHGETETIRYQSSCGRLKYEGVRLFDRQIANLTVNKVSVLFLPIKLRDFKCMIKFLGRIQARSYSIPGTDKESAKLVRELQLGMFFMVKKEMQEPE</sequence>
<dbReference type="Pfam" id="PF04406">
    <property type="entry name" value="TP6A_N"/>
    <property type="match status" value="1"/>
</dbReference>
<dbReference type="AlphaFoldDB" id="A0A875RYI2"/>
<evidence type="ECO:0000256" key="3">
    <source>
        <dbReference type="ARBA" id="ARBA00006559"/>
    </source>
</evidence>
<evidence type="ECO:0000313" key="13">
    <source>
        <dbReference type="EMBL" id="QPG73683.1"/>
    </source>
</evidence>
<dbReference type="GeneID" id="62194397"/>
<keyword evidence="14" id="KW-1185">Reference proteome</keyword>
<keyword evidence="8 10" id="KW-0238">DNA-binding</keyword>
<dbReference type="GO" id="GO:0007131">
    <property type="term" value="P:reciprocal meiotic recombination"/>
    <property type="evidence" value="ECO:0007669"/>
    <property type="project" value="TreeGrafter"/>
</dbReference>
<dbReference type="InterPro" id="IPR013049">
    <property type="entry name" value="Spo11/TopoVI_A_N"/>
</dbReference>
<comment type="cofactor">
    <cofactor evidence="2">
        <name>Mg(2+)</name>
        <dbReference type="ChEBI" id="CHEBI:18420"/>
    </cofactor>
</comment>
<proteinExistence type="inferred from homology"/>
<comment type="catalytic activity">
    <reaction evidence="1 10">
        <text>ATP-dependent breakage, passage and rejoining of double-stranded DNA.</text>
        <dbReference type="EC" id="5.6.2.2"/>
    </reaction>
</comment>
<evidence type="ECO:0000256" key="9">
    <source>
        <dbReference type="ARBA" id="ARBA00023235"/>
    </source>
</evidence>
<evidence type="ECO:0000256" key="10">
    <source>
        <dbReference type="PROSITE-ProRule" id="PRU01385"/>
    </source>
</evidence>
<dbReference type="EMBL" id="CP064812">
    <property type="protein sequence ID" value="QPG73683.1"/>
    <property type="molecule type" value="Genomic_DNA"/>
</dbReference>
<reference evidence="13" key="1">
    <citation type="submission" date="2020-10" db="EMBL/GenBank/DDBJ databases">
        <authorList>
            <person name="Roach M.J.R."/>
        </authorList>
    </citation>
    <scope>NUCLEOTIDE SEQUENCE</scope>
    <source>
        <strain evidence="13">CBS 1945</strain>
    </source>
</reference>
<dbReference type="OrthoDB" id="5377392at2759"/>
<evidence type="ECO:0000256" key="2">
    <source>
        <dbReference type="ARBA" id="ARBA00001946"/>
    </source>
</evidence>
<dbReference type="GO" id="GO:0000228">
    <property type="term" value="C:nuclear chromosome"/>
    <property type="evidence" value="ECO:0007669"/>
    <property type="project" value="TreeGrafter"/>
</dbReference>
<keyword evidence="9 10" id="KW-0413">Isomerase</keyword>
<dbReference type="Pfam" id="PF21180">
    <property type="entry name" value="TOP6A-Spo11_Toprim"/>
    <property type="match status" value="1"/>
</dbReference>
<dbReference type="PRINTS" id="PR01550">
    <property type="entry name" value="TOP6AFAMILY"/>
</dbReference>
<evidence type="ECO:0000256" key="5">
    <source>
        <dbReference type="ARBA" id="ARBA00022723"/>
    </source>
</evidence>
<evidence type="ECO:0000256" key="6">
    <source>
        <dbReference type="ARBA" id="ARBA00022842"/>
    </source>
</evidence>
<evidence type="ECO:0000256" key="7">
    <source>
        <dbReference type="ARBA" id="ARBA00023029"/>
    </source>
</evidence>
<feature type="active site" description="O-(5'-phospho-DNA)-tyrosine intermediate" evidence="10">
    <location>
        <position position="44"/>
    </location>
</feature>
<comment type="similarity">
    <text evidence="3 10">Belongs to the TOP6A family.</text>
</comment>
<dbReference type="Proteomes" id="UP000662931">
    <property type="component" value="Chromosome 1"/>
</dbReference>